<dbReference type="EMBL" id="APND01000002">
    <property type="protein sequence ID" value="MES1928856.1"/>
    <property type="molecule type" value="Genomic_DNA"/>
</dbReference>
<comment type="caution">
    <text evidence="1">The sequence shown here is derived from an EMBL/GenBank/DDBJ whole genome shotgun (WGS) entry which is preliminary data.</text>
</comment>
<proteinExistence type="predicted"/>
<accession>A0ABV2AYY8</accession>
<dbReference type="Proteomes" id="UP001460888">
    <property type="component" value="Unassembled WGS sequence"/>
</dbReference>
<evidence type="ECO:0000313" key="2">
    <source>
        <dbReference type="Proteomes" id="UP001460888"/>
    </source>
</evidence>
<organism evidence="1 2">
    <name type="scientific">Salinisphaera dokdonensis CL-ES53</name>
    <dbReference type="NCBI Taxonomy" id="1304272"/>
    <lineage>
        <taxon>Bacteria</taxon>
        <taxon>Pseudomonadati</taxon>
        <taxon>Pseudomonadota</taxon>
        <taxon>Gammaproteobacteria</taxon>
        <taxon>Salinisphaerales</taxon>
        <taxon>Salinisphaeraceae</taxon>
        <taxon>Salinisphaera</taxon>
    </lineage>
</organism>
<keyword evidence="2" id="KW-1185">Reference proteome</keyword>
<reference evidence="1 2" key="1">
    <citation type="submission" date="2013-03" db="EMBL/GenBank/DDBJ databases">
        <title>Salinisphaera dokdonensis CL-ES53 Genome Sequencing.</title>
        <authorList>
            <person name="Li C."/>
            <person name="Lai Q."/>
            <person name="Shao Z."/>
        </authorList>
    </citation>
    <scope>NUCLEOTIDE SEQUENCE [LARGE SCALE GENOMIC DNA]</scope>
    <source>
        <strain evidence="1 2">CL-ES53</strain>
    </source>
</reference>
<protein>
    <submittedName>
        <fullName evidence="1">Uncharacterized protein</fullName>
    </submittedName>
</protein>
<name>A0ABV2AYY8_9GAMM</name>
<sequence length="74" mass="8680">MARVKLRYGCWRFEPRMRQALCGRIDLSDLDSLVQAIAGIHDGRWPPRLLRCSSTRRVTLNRLDILLRRYGVLV</sequence>
<gene>
    <name evidence="1" type="ORF">SADO_06367</name>
</gene>
<evidence type="ECO:0000313" key="1">
    <source>
        <dbReference type="EMBL" id="MES1928856.1"/>
    </source>
</evidence>